<dbReference type="AlphaFoldDB" id="A0A0M3IAK0"/>
<dbReference type="WBParaSite" id="ALUE_0001461401-mRNA-1">
    <property type="protein sequence ID" value="ALUE_0001461401-mRNA-1"/>
    <property type="gene ID" value="ALUE_0001461401"/>
</dbReference>
<keyword evidence="2" id="KW-1185">Reference proteome</keyword>
<accession>A0A0M3IAK0</accession>
<keyword evidence="1" id="KW-0812">Transmembrane</keyword>
<feature type="transmembrane region" description="Helical" evidence="1">
    <location>
        <begin position="128"/>
        <end position="147"/>
    </location>
</feature>
<evidence type="ECO:0000313" key="3">
    <source>
        <dbReference type="WBParaSite" id="ALUE_0001461401-mRNA-1"/>
    </source>
</evidence>
<organism evidence="2 3">
    <name type="scientific">Ascaris lumbricoides</name>
    <name type="common">Giant roundworm</name>
    <dbReference type="NCBI Taxonomy" id="6252"/>
    <lineage>
        <taxon>Eukaryota</taxon>
        <taxon>Metazoa</taxon>
        <taxon>Ecdysozoa</taxon>
        <taxon>Nematoda</taxon>
        <taxon>Chromadorea</taxon>
        <taxon>Rhabditida</taxon>
        <taxon>Spirurina</taxon>
        <taxon>Ascaridomorpha</taxon>
        <taxon>Ascaridoidea</taxon>
        <taxon>Ascarididae</taxon>
        <taxon>Ascaris</taxon>
    </lineage>
</organism>
<evidence type="ECO:0000256" key="1">
    <source>
        <dbReference type="SAM" id="Phobius"/>
    </source>
</evidence>
<reference evidence="3" key="1">
    <citation type="submission" date="2017-02" db="UniProtKB">
        <authorList>
            <consortium name="WormBaseParasite"/>
        </authorList>
    </citation>
    <scope>IDENTIFICATION</scope>
</reference>
<protein>
    <submittedName>
        <fullName evidence="3">Conserved plasma membrane protein</fullName>
    </submittedName>
</protein>
<feature type="transmembrane region" description="Helical" evidence="1">
    <location>
        <begin position="183"/>
        <end position="202"/>
    </location>
</feature>
<dbReference type="Proteomes" id="UP000036681">
    <property type="component" value="Unplaced"/>
</dbReference>
<evidence type="ECO:0000313" key="2">
    <source>
        <dbReference type="Proteomes" id="UP000036681"/>
    </source>
</evidence>
<keyword evidence="1" id="KW-1133">Transmembrane helix</keyword>
<proteinExistence type="predicted"/>
<name>A0A0M3IAK0_ASCLU</name>
<keyword evidence="1" id="KW-0472">Membrane</keyword>
<sequence length="216" mass="24006">VDDICDVRSTEIIREANNNEFSTLKNEAKDEEIFEKKGNQERRASTGTLNRLILVAQALESEIDSRRQTDINGGRVVFSVRTANLESHPVSVSNSFPKWSSDPQSSSHGDLLSATSDLHPTLIMPARLVLLILVNTLILTGIGQYNSPHGGKHQLMLTADKWFYRSNAHLPITFSEMQLSGQYLASALSILMLIVTVALQLWHVCHVKNSRLIVSS</sequence>